<gene>
    <name evidence="3" type="ORF">C8A04DRAFT_33329</name>
</gene>
<reference evidence="3" key="1">
    <citation type="journal article" date="2023" name="Mol. Phylogenet. Evol.">
        <title>Genome-scale phylogeny and comparative genomics of the fungal order Sordariales.</title>
        <authorList>
            <person name="Hensen N."/>
            <person name="Bonometti L."/>
            <person name="Westerberg I."/>
            <person name="Brannstrom I.O."/>
            <person name="Guillou S."/>
            <person name="Cros-Aarteil S."/>
            <person name="Calhoun S."/>
            <person name="Haridas S."/>
            <person name="Kuo A."/>
            <person name="Mondo S."/>
            <person name="Pangilinan J."/>
            <person name="Riley R."/>
            <person name="LaButti K."/>
            <person name="Andreopoulos B."/>
            <person name="Lipzen A."/>
            <person name="Chen C."/>
            <person name="Yan M."/>
            <person name="Daum C."/>
            <person name="Ng V."/>
            <person name="Clum A."/>
            <person name="Steindorff A."/>
            <person name="Ohm R.A."/>
            <person name="Martin F."/>
            <person name="Silar P."/>
            <person name="Natvig D.O."/>
            <person name="Lalanne C."/>
            <person name="Gautier V."/>
            <person name="Ament-Velasquez S.L."/>
            <person name="Kruys A."/>
            <person name="Hutchinson M.I."/>
            <person name="Powell A.J."/>
            <person name="Barry K."/>
            <person name="Miller A.N."/>
            <person name="Grigoriev I.V."/>
            <person name="Debuchy R."/>
            <person name="Gladieux P."/>
            <person name="Hiltunen Thoren M."/>
            <person name="Johannesson H."/>
        </authorList>
    </citation>
    <scope>NUCLEOTIDE SEQUENCE</scope>
    <source>
        <strain evidence="3">CBS 141.50</strain>
    </source>
</reference>
<dbReference type="GeneID" id="87819036"/>
<name>A0AAN6UU91_9PEZI</name>
<feature type="region of interest" description="Disordered" evidence="2">
    <location>
        <begin position="514"/>
        <end position="551"/>
    </location>
</feature>
<feature type="compositionally biased region" description="Polar residues" evidence="2">
    <location>
        <begin position="151"/>
        <end position="175"/>
    </location>
</feature>
<accession>A0AAN6UU91</accession>
<reference evidence="3" key="2">
    <citation type="submission" date="2023-05" db="EMBL/GenBank/DDBJ databases">
        <authorList>
            <consortium name="Lawrence Berkeley National Laboratory"/>
            <person name="Steindorff A."/>
            <person name="Hensen N."/>
            <person name="Bonometti L."/>
            <person name="Westerberg I."/>
            <person name="Brannstrom I.O."/>
            <person name="Guillou S."/>
            <person name="Cros-Aarteil S."/>
            <person name="Calhoun S."/>
            <person name="Haridas S."/>
            <person name="Kuo A."/>
            <person name="Mondo S."/>
            <person name="Pangilinan J."/>
            <person name="Riley R."/>
            <person name="Labutti K."/>
            <person name="Andreopoulos B."/>
            <person name="Lipzen A."/>
            <person name="Chen C."/>
            <person name="Yanf M."/>
            <person name="Daum C."/>
            <person name="Ng V."/>
            <person name="Clum A."/>
            <person name="Ohm R."/>
            <person name="Martin F."/>
            <person name="Silar P."/>
            <person name="Natvig D."/>
            <person name="Lalanne C."/>
            <person name="Gautier V."/>
            <person name="Ament-Velasquez S.L."/>
            <person name="Kruys A."/>
            <person name="Hutchinson M.I."/>
            <person name="Powell A.J."/>
            <person name="Barry K."/>
            <person name="Miller A.N."/>
            <person name="Grigoriev I.V."/>
            <person name="Debuchy R."/>
            <person name="Gladieux P."/>
            <person name="Thoren M.H."/>
            <person name="Johannesson H."/>
        </authorList>
    </citation>
    <scope>NUCLEOTIDE SEQUENCE</scope>
    <source>
        <strain evidence="3">CBS 141.50</strain>
    </source>
</reference>
<evidence type="ECO:0000313" key="4">
    <source>
        <dbReference type="Proteomes" id="UP001302676"/>
    </source>
</evidence>
<feature type="compositionally biased region" description="Basic and acidic residues" evidence="2">
    <location>
        <begin position="138"/>
        <end position="147"/>
    </location>
</feature>
<feature type="coiled-coil region" evidence="1">
    <location>
        <begin position="197"/>
        <end position="224"/>
    </location>
</feature>
<proteinExistence type="predicted"/>
<feature type="region of interest" description="Disordered" evidence="2">
    <location>
        <begin position="111"/>
        <end position="175"/>
    </location>
</feature>
<evidence type="ECO:0000313" key="3">
    <source>
        <dbReference type="EMBL" id="KAK4139198.1"/>
    </source>
</evidence>
<feature type="compositionally biased region" description="Acidic residues" evidence="2">
    <location>
        <begin position="114"/>
        <end position="128"/>
    </location>
</feature>
<keyword evidence="4" id="KW-1185">Reference proteome</keyword>
<organism evidence="3 4">
    <name type="scientific">Dichotomopilus funicola</name>
    <dbReference type="NCBI Taxonomy" id="1934379"/>
    <lineage>
        <taxon>Eukaryota</taxon>
        <taxon>Fungi</taxon>
        <taxon>Dikarya</taxon>
        <taxon>Ascomycota</taxon>
        <taxon>Pezizomycotina</taxon>
        <taxon>Sordariomycetes</taxon>
        <taxon>Sordariomycetidae</taxon>
        <taxon>Sordariales</taxon>
        <taxon>Chaetomiaceae</taxon>
        <taxon>Dichotomopilus</taxon>
    </lineage>
</organism>
<protein>
    <submittedName>
        <fullName evidence="3">Uncharacterized protein</fullName>
    </submittedName>
</protein>
<dbReference type="Proteomes" id="UP001302676">
    <property type="component" value="Unassembled WGS sequence"/>
</dbReference>
<dbReference type="AlphaFoldDB" id="A0AAN6UU91"/>
<feature type="compositionally biased region" description="Low complexity" evidence="2">
    <location>
        <begin position="514"/>
        <end position="539"/>
    </location>
</feature>
<comment type="caution">
    <text evidence="3">The sequence shown here is derived from an EMBL/GenBank/DDBJ whole genome shotgun (WGS) entry which is preliminary data.</text>
</comment>
<dbReference type="EMBL" id="MU853680">
    <property type="protein sequence ID" value="KAK4139198.1"/>
    <property type="molecule type" value="Genomic_DNA"/>
</dbReference>
<dbReference type="RefSeq" id="XP_062632569.1">
    <property type="nucleotide sequence ID" value="XM_062782423.1"/>
</dbReference>
<sequence length="551" mass="60629">MANRYPTMDMAGNPEEVAAIRPAVAKFLEAMDEHNQKCDAAWGSLRQAHEDLEQVLQVGLWQVEGDSDACAAWKEAVNRDARLLDDKMDDAQEGFQTYHNLIIGQALKLQGTMEDPETPEIKAEEDENPGVVEQGPDPGRDDGEASGRAESPSSDQNNTNASTANSPDTATVADSTTGLVEQQNKLRTQQCDQQQEIAYLRGQINNLELQLEAQNTRLENHLQSPVHQQIPRQLQEVHQQMQELCQQRLQQRQPQLRLQPLQQQQPIQQLPIQQQPIQQQRQPPVPGPVCPGPAPFPYPFHQHEVNEVLARAGQNPAAHGTQQAPFPPNMNNMNNARFTYAEWVALQQSQRHIAQQHELQRKRKNSTSSNDNHNNGNGNGIDNGIGNVIGNGIGNGYGNPAAQYQYQHQPKKRLSTASSIVRGIVPEDVFWQQQQQQQLARSAGTVHGAPSVFPAPFVAPPVPSVAFTAPARSEPSVAPVPSALAVPPALSGPSAMHPGIGPVFFSAAAQQQQVQQGQQLQQQQQPQQQQQGGYQLPQYHNHYLPGAGQGQ</sequence>
<feature type="region of interest" description="Disordered" evidence="2">
    <location>
        <begin position="351"/>
        <end position="383"/>
    </location>
</feature>
<evidence type="ECO:0000256" key="2">
    <source>
        <dbReference type="SAM" id="MobiDB-lite"/>
    </source>
</evidence>
<keyword evidence="1" id="KW-0175">Coiled coil</keyword>
<evidence type="ECO:0000256" key="1">
    <source>
        <dbReference type="SAM" id="Coils"/>
    </source>
</evidence>